<accession>A0AAN7HWW9</accession>
<comment type="caution">
    <text evidence="4">The sequence shown here is derived from an EMBL/GenBank/DDBJ whole genome shotgun (WGS) entry which is preliminary data.</text>
</comment>
<feature type="compositionally biased region" description="Polar residues" evidence="1">
    <location>
        <begin position="323"/>
        <end position="349"/>
    </location>
</feature>
<feature type="chain" id="PRO_5042972510" description="Membrane anchor Opy2 N-terminal domain-containing protein" evidence="3">
    <location>
        <begin position="23"/>
        <end position="365"/>
    </location>
</feature>
<keyword evidence="2" id="KW-0472">Membrane</keyword>
<evidence type="ECO:0000313" key="4">
    <source>
        <dbReference type="EMBL" id="KAK4510411.1"/>
    </source>
</evidence>
<feature type="transmembrane region" description="Helical" evidence="2">
    <location>
        <begin position="84"/>
        <end position="107"/>
    </location>
</feature>
<dbReference type="EMBL" id="JASEJX010000033">
    <property type="protein sequence ID" value="KAK4510411.1"/>
    <property type="molecule type" value="Genomic_DNA"/>
</dbReference>
<dbReference type="Proteomes" id="UP001304243">
    <property type="component" value="Unassembled WGS sequence"/>
</dbReference>
<gene>
    <name evidence="4" type="ORF">ATC70_004841</name>
</gene>
<name>A0AAN7HWW9_9FUNG</name>
<evidence type="ECO:0000256" key="3">
    <source>
        <dbReference type="SAM" id="SignalP"/>
    </source>
</evidence>
<evidence type="ECO:0000256" key="2">
    <source>
        <dbReference type="SAM" id="Phobius"/>
    </source>
</evidence>
<dbReference type="GeneID" id="89948527"/>
<feature type="signal peptide" evidence="3">
    <location>
        <begin position="1"/>
        <end position="22"/>
    </location>
</feature>
<feature type="region of interest" description="Disordered" evidence="1">
    <location>
        <begin position="319"/>
        <end position="352"/>
    </location>
</feature>
<keyword evidence="2" id="KW-1133">Transmembrane helix</keyword>
<dbReference type="RefSeq" id="XP_064677077.1">
    <property type="nucleotide sequence ID" value="XM_064824141.1"/>
</dbReference>
<evidence type="ECO:0008006" key="6">
    <source>
        <dbReference type="Google" id="ProtNLM"/>
    </source>
</evidence>
<protein>
    <recommendedName>
        <fullName evidence="6">Membrane anchor Opy2 N-terminal domain-containing protein</fullName>
    </recommendedName>
</protein>
<evidence type="ECO:0000256" key="1">
    <source>
        <dbReference type="SAM" id="MobiDB-lite"/>
    </source>
</evidence>
<reference evidence="4 5" key="1">
    <citation type="submission" date="2022-11" db="EMBL/GenBank/DDBJ databases">
        <title>Mucor velutinosus strain NIH1002 WGS.</title>
        <authorList>
            <person name="Subramanian P."/>
            <person name="Mullikin J.C."/>
            <person name="Segre J.A."/>
            <person name="Zelazny A.M."/>
        </authorList>
    </citation>
    <scope>NUCLEOTIDE SEQUENCE [LARGE SCALE GENOMIC DNA]</scope>
    <source>
        <strain evidence="4 5">NIH1002</strain>
    </source>
</reference>
<proteinExistence type="predicted"/>
<evidence type="ECO:0000313" key="5">
    <source>
        <dbReference type="Proteomes" id="UP001304243"/>
    </source>
</evidence>
<keyword evidence="2" id="KW-0812">Transmembrane</keyword>
<keyword evidence="3" id="KW-0732">Signal</keyword>
<organism evidence="4 5">
    <name type="scientific">Mucor velutinosus</name>
    <dbReference type="NCBI Taxonomy" id="708070"/>
    <lineage>
        <taxon>Eukaryota</taxon>
        <taxon>Fungi</taxon>
        <taxon>Fungi incertae sedis</taxon>
        <taxon>Mucoromycota</taxon>
        <taxon>Mucoromycotina</taxon>
        <taxon>Mucoromycetes</taxon>
        <taxon>Mucorales</taxon>
        <taxon>Mucorineae</taxon>
        <taxon>Mucoraceae</taxon>
        <taxon>Mucor</taxon>
    </lineage>
</organism>
<sequence>MKCVDKVSLVYLLTTSISFCYAQNCKTDCSSTCSPSCSGNNVCAVGTMTTCGVCPVPKCVPRSTIGLPDIENPTDSSSSSNAGLIGGLVGGILGAGLIVGVLMFLMIRRRIKNKNNIPLAFRSKQRSNSNNNTAVNEEMQERASRQVLSGVIPVTFIPPTASSHNSMYTESEAEIPRSRYGSFATFANQNEDDLENPFSDRPFSNAHSIMTTTTTTTDYHGRRDSIESNVSRQHVATVVQATQVMRAKPQIMRVNTVKVQDGVTRSGSFKKTIQPDIANASTFTPDTATLRAATPLSVALPAANATTITIAEEDDPFDDKNKVTSASSPITSYTDSVVGSRNNKPTDSVMSAPGDGEITIFWNGS</sequence>
<keyword evidence="5" id="KW-1185">Reference proteome</keyword>
<dbReference type="AlphaFoldDB" id="A0AAN7HWW9"/>